<keyword evidence="3" id="KW-0560">Oxidoreductase</keyword>
<keyword evidence="6" id="KW-1185">Reference proteome</keyword>
<reference evidence="5" key="1">
    <citation type="submission" date="2016-06" db="EMBL/GenBank/DDBJ databases">
        <title>Pandoraea oxalativorans DSM 23570 Genome Sequencing.</title>
        <authorList>
            <person name="Ee R."/>
            <person name="Lim Y.-L."/>
            <person name="Yong D."/>
            <person name="Yin W.-F."/>
            <person name="Chan K.-G."/>
        </authorList>
    </citation>
    <scope>NUCLEOTIDE SEQUENCE</scope>
    <source>
        <strain evidence="5">DSM 23570</strain>
    </source>
</reference>
<dbReference type="GO" id="GO:0008199">
    <property type="term" value="F:ferric iron binding"/>
    <property type="evidence" value="ECO:0007669"/>
    <property type="project" value="InterPro"/>
</dbReference>
<evidence type="ECO:0000313" key="6">
    <source>
        <dbReference type="Proteomes" id="UP000035050"/>
    </source>
</evidence>
<dbReference type="Proteomes" id="UP000035050">
    <property type="component" value="Chromosome"/>
</dbReference>
<evidence type="ECO:0000313" key="5">
    <source>
        <dbReference type="EMBL" id="AKC69715.1"/>
    </source>
</evidence>
<evidence type="ECO:0000256" key="3">
    <source>
        <dbReference type="ARBA" id="ARBA00023002"/>
    </source>
</evidence>
<dbReference type="PROSITE" id="PS00083">
    <property type="entry name" value="INTRADIOL_DIOXYGENAS"/>
    <property type="match status" value="1"/>
</dbReference>
<comment type="similarity">
    <text evidence="1">Belongs to the intradiol ring-cleavage dioxygenase family.</text>
</comment>
<dbReference type="Pfam" id="PF00775">
    <property type="entry name" value="Dioxygenase_C"/>
    <property type="match status" value="1"/>
</dbReference>
<dbReference type="CDD" id="cd03463">
    <property type="entry name" value="3_4-PCD_alpha"/>
    <property type="match status" value="1"/>
</dbReference>
<dbReference type="RefSeq" id="WP_046291001.1">
    <property type="nucleotide sequence ID" value="NZ_CP011253.3"/>
</dbReference>
<organism evidence="5 6">
    <name type="scientific">Pandoraea oxalativorans</name>
    <dbReference type="NCBI Taxonomy" id="573737"/>
    <lineage>
        <taxon>Bacteria</taxon>
        <taxon>Pseudomonadati</taxon>
        <taxon>Pseudomonadota</taxon>
        <taxon>Betaproteobacteria</taxon>
        <taxon>Burkholderiales</taxon>
        <taxon>Burkholderiaceae</taxon>
        <taxon>Pandoraea</taxon>
    </lineage>
</organism>
<dbReference type="NCBIfam" id="TIGR02423">
    <property type="entry name" value="protocat_alph"/>
    <property type="match status" value="1"/>
</dbReference>
<sequence>MSTTPEFKQTPSQTVGPYFAYGLSPEQYLYDFKSAFTPVVATERAEGEHIRLIGQVLDGAGNPVNDALIEIVQADAHGRYVETAEDIERTGFAGAARCGTGTDAENRFVIETVKPGAAAPGDAPRIDVILTMRGLLNHLFTRIYFDDEVAANAADPVLQQVPAERRHTLIARREVRGGRVSYRFDIRMQGDEETVFLDL</sequence>
<feature type="domain" description="Intradiol ring-cleavage dioxygenases" evidence="4">
    <location>
        <begin position="52"/>
        <end position="80"/>
    </location>
</feature>
<dbReference type="EMBL" id="CP011253">
    <property type="protein sequence ID" value="AKC69715.1"/>
    <property type="molecule type" value="Genomic_DNA"/>
</dbReference>
<name>A0A0E3YB17_9BURK</name>
<dbReference type="GO" id="GO:0018578">
    <property type="term" value="F:protocatechuate 3,4-dioxygenase activity"/>
    <property type="evidence" value="ECO:0007669"/>
    <property type="project" value="InterPro"/>
</dbReference>
<gene>
    <name evidence="5" type="ORF">MB84_09840</name>
</gene>
<dbReference type="PANTHER" id="PTHR33711">
    <property type="entry name" value="DIOXYGENASE, PUTATIVE (AFU_ORTHOLOGUE AFUA_2G02910)-RELATED"/>
    <property type="match status" value="1"/>
</dbReference>
<protein>
    <submittedName>
        <fullName evidence="5">Protocatechuate 3,4-dioxygenase subunit alpha</fullName>
    </submittedName>
</protein>
<dbReference type="SUPFAM" id="SSF49482">
    <property type="entry name" value="Aromatic compound dioxygenase"/>
    <property type="match status" value="1"/>
</dbReference>
<accession>A0A0E3YB17</accession>
<dbReference type="KEGG" id="pox:MB84_09840"/>
<dbReference type="InterPro" id="IPR015889">
    <property type="entry name" value="Intradiol_dOase_core"/>
</dbReference>
<dbReference type="InterPro" id="IPR000627">
    <property type="entry name" value="Intradiol_dOase_C"/>
</dbReference>
<dbReference type="HOGENOM" id="CLU_027719_7_1_4"/>
<dbReference type="PANTHER" id="PTHR33711:SF9">
    <property type="entry name" value="PROTOCATECHUATE 3,4-DIOXYGENASE ALPHA CHAIN"/>
    <property type="match status" value="1"/>
</dbReference>
<dbReference type="PATRIC" id="fig|573737.6.peg.2832"/>
<evidence type="ECO:0000256" key="1">
    <source>
        <dbReference type="ARBA" id="ARBA00007825"/>
    </source>
</evidence>
<proteinExistence type="inferred from homology"/>
<keyword evidence="2" id="KW-0223">Dioxygenase</keyword>
<dbReference type="OrthoDB" id="9805815at2"/>
<evidence type="ECO:0000259" key="4">
    <source>
        <dbReference type="PROSITE" id="PS00083"/>
    </source>
</evidence>
<dbReference type="InterPro" id="IPR050770">
    <property type="entry name" value="Intradiol_RC_Dioxygenase"/>
</dbReference>
<dbReference type="Gene3D" id="2.60.130.10">
    <property type="entry name" value="Aromatic compound dioxygenase"/>
    <property type="match status" value="1"/>
</dbReference>
<dbReference type="AlphaFoldDB" id="A0A0E3YB17"/>
<dbReference type="InterPro" id="IPR012786">
    <property type="entry name" value="Protocat_dOase_a"/>
</dbReference>
<evidence type="ECO:0000256" key="2">
    <source>
        <dbReference type="ARBA" id="ARBA00022964"/>
    </source>
</evidence>